<evidence type="ECO:0008006" key="4">
    <source>
        <dbReference type="Google" id="ProtNLM"/>
    </source>
</evidence>
<protein>
    <recommendedName>
        <fullName evidence="4">Arc family DNA-binding protein</fullName>
    </recommendedName>
</protein>
<accession>A0ABN1FNA9</accession>
<dbReference type="RefSeq" id="WP_343801370.1">
    <property type="nucleotide sequence ID" value="NZ_BAAADE010000001.1"/>
</dbReference>
<dbReference type="SUPFAM" id="SSF47598">
    <property type="entry name" value="Ribbon-helix-helix"/>
    <property type="match status" value="1"/>
</dbReference>
<dbReference type="Proteomes" id="UP001424441">
    <property type="component" value="Unassembled WGS sequence"/>
</dbReference>
<proteinExistence type="predicted"/>
<evidence type="ECO:0000313" key="3">
    <source>
        <dbReference type="Proteomes" id="UP001424441"/>
    </source>
</evidence>
<evidence type="ECO:0000313" key="2">
    <source>
        <dbReference type="EMBL" id="GAA0594336.1"/>
    </source>
</evidence>
<keyword evidence="1" id="KW-0175">Coiled coil</keyword>
<dbReference type="InterPro" id="IPR010985">
    <property type="entry name" value="Ribbon_hlx_hlx"/>
</dbReference>
<keyword evidence="3" id="KW-1185">Reference proteome</keyword>
<dbReference type="EMBL" id="BAAADE010000001">
    <property type="protein sequence ID" value="GAA0594336.1"/>
    <property type="molecule type" value="Genomic_DNA"/>
</dbReference>
<comment type="caution">
    <text evidence="2">The sequence shown here is derived from an EMBL/GenBank/DDBJ whole genome shotgun (WGS) entry which is preliminary data.</text>
</comment>
<feature type="coiled-coil region" evidence="1">
    <location>
        <begin position="20"/>
        <end position="96"/>
    </location>
</feature>
<evidence type="ECO:0000256" key="1">
    <source>
        <dbReference type="SAM" id="Coils"/>
    </source>
</evidence>
<name>A0ABN1FNA9_9HYPH</name>
<dbReference type="Gene3D" id="1.10.1220.10">
    <property type="entry name" value="Met repressor-like"/>
    <property type="match status" value="1"/>
</dbReference>
<gene>
    <name evidence="2" type="ORF">GCM10008943_06770</name>
</gene>
<dbReference type="InterPro" id="IPR013321">
    <property type="entry name" value="Arc_rbn_hlx_hlx"/>
</dbReference>
<reference evidence="2 3" key="1">
    <citation type="journal article" date="2019" name="Int. J. Syst. Evol. Microbiol.">
        <title>The Global Catalogue of Microorganisms (GCM) 10K type strain sequencing project: providing services to taxonomists for standard genome sequencing and annotation.</title>
        <authorList>
            <consortium name="The Broad Institute Genomics Platform"/>
            <consortium name="The Broad Institute Genome Sequencing Center for Infectious Disease"/>
            <person name="Wu L."/>
            <person name="Ma J."/>
        </authorList>
    </citation>
    <scope>NUCLEOTIDE SEQUENCE [LARGE SCALE GENOMIC DNA]</scope>
    <source>
        <strain evidence="2 3">JCM 15115</strain>
    </source>
</reference>
<organism evidence="2 3">
    <name type="scientific">Paenochrobactrum glaciei</name>
    <dbReference type="NCBI Taxonomy" id="486407"/>
    <lineage>
        <taxon>Bacteria</taxon>
        <taxon>Pseudomonadati</taxon>
        <taxon>Pseudomonadota</taxon>
        <taxon>Alphaproteobacteria</taxon>
        <taxon>Hyphomicrobiales</taxon>
        <taxon>Brucellaceae</taxon>
        <taxon>Paenochrobactrum</taxon>
    </lineage>
</organism>
<sequence length="96" mass="10650">MAVDVRITLRLPLAVHTALKKESEETNTSLNQLIVDLLNQAAGSPYRGGTEASVADRVDLLESEVEALRAQLRDNISRLDQTMTDFEKRIQSLEVA</sequence>